<evidence type="ECO:0000313" key="8">
    <source>
        <dbReference type="EMBL" id="KAH7035409.1"/>
    </source>
</evidence>
<dbReference type="CDD" id="cd17323">
    <property type="entry name" value="MFS_Tpo1_MDR_like"/>
    <property type="match status" value="1"/>
</dbReference>
<dbReference type="AlphaFoldDB" id="A0A9P8YC98"/>
<feature type="compositionally biased region" description="Polar residues" evidence="5">
    <location>
        <begin position="47"/>
        <end position="61"/>
    </location>
</feature>
<feature type="transmembrane region" description="Helical" evidence="6">
    <location>
        <begin position="175"/>
        <end position="192"/>
    </location>
</feature>
<feature type="transmembrane region" description="Helical" evidence="6">
    <location>
        <begin position="549"/>
        <end position="567"/>
    </location>
</feature>
<reference evidence="8" key="1">
    <citation type="journal article" date="2021" name="Nat. Commun.">
        <title>Genetic determinants of endophytism in the Arabidopsis root mycobiome.</title>
        <authorList>
            <person name="Mesny F."/>
            <person name="Miyauchi S."/>
            <person name="Thiergart T."/>
            <person name="Pickel B."/>
            <person name="Atanasova L."/>
            <person name="Karlsson M."/>
            <person name="Huettel B."/>
            <person name="Barry K.W."/>
            <person name="Haridas S."/>
            <person name="Chen C."/>
            <person name="Bauer D."/>
            <person name="Andreopoulos W."/>
            <person name="Pangilinan J."/>
            <person name="LaButti K."/>
            <person name="Riley R."/>
            <person name="Lipzen A."/>
            <person name="Clum A."/>
            <person name="Drula E."/>
            <person name="Henrissat B."/>
            <person name="Kohler A."/>
            <person name="Grigoriev I.V."/>
            <person name="Martin F.M."/>
            <person name="Hacquard S."/>
        </authorList>
    </citation>
    <scope>NUCLEOTIDE SEQUENCE</scope>
    <source>
        <strain evidence="8">MPI-CAGE-CH-0230</strain>
    </source>
</reference>
<dbReference type="Pfam" id="PF07690">
    <property type="entry name" value="MFS_1"/>
    <property type="match status" value="1"/>
</dbReference>
<evidence type="ECO:0000256" key="1">
    <source>
        <dbReference type="ARBA" id="ARBA00004141"/>
    </source>
</evidence>
<gene>
    <name evidence="8" type="ORF">B0I36DRAFT_264564</name>
</gene>
<dbReference type="GeneID" id="70180731"/>
<dbReference type="SUPFAM" id="SSF103473">
    <property type="entry name" value="MFS general substrate transporter"/>
    <property type="match status" value="1"/>
</dbReference>
<feature type="transmembrane region" description="Helical" evidence="6">
    <location>
        <begin position="264"/>
        <end position="286"/>
    </location>
</feature>
<dbReference type="PANTHER" id="PTHR23502:SF23">
    <property type="entry name" value="FLUCONAZOLE RESISTANCE PROTEIN 1"/>
    <property type="match status" value="1"/>
</dbReference>
<feature type="region of interest" description="Disordered" evidence="5">
    <location>
        <begin position="43"/>
        <end position="88"/>
    </location>
</feature>
<organism evidence="8 9">
    <name type="scientific">Microdochium trichocladiopsis</name>
    <dbReference type="NCBI Taxonomy" id="1682393"/>
    <lineage>
        <taxon>Eukaryota</taxon>
        <taxon>Fungi</taxon>
        <taxon>Dikarya</taxon>
        <taxon>Ascomycota</taxon>
        <taxon>Pezizomycotina</taxon>
        <taxon>Sordariomycetes</taxon>
        <taxon>Xylariomycetidae</taxon>
        <taxon>Xylariales</taxon>
        <taxon>Microdochiaceae</taxon>
        <taxon>Microdochium</taxon>
    </lineage>
</organism>
<dbReference type="OrthoDB" id="3357846at2759"/>
<dbReference type="InterPro" id="IPR011701">
    <property type="entry name" value="MFS"/>
</dbReference>
<accession>A0A9P8YC98</accession>
<feature type="transmembrane region" description="Helical" evidence="6">
    <location>
        <begin position="479"/>
        <end position="504"/>
    </location>
</feature>
<dbReference type="Proteomes" id="UP000756346">
    <property type="component" value="Unassembled WGS sequence"/>
</dbReference>
<protein>
    <submittedName>
        <fullName evidence="8">Major facilitator superfamily domain-containing protein</fullName>
    </submittedName>
</protein>
<dbReference type="GO" id="GO:0005886">
    <property type="term" value="C:plasma membrane"/>
    <property type="evidence" value="ECO:0007669"/>
    <property type="project" value="TreeGrafter"/>
</dbReference>
<feature type="transmembrane region" description="Helical" evidence="6">
    <location>
        <begin position="234"/>
        <end position="252"/>
    </location>
</feature>
<dbReference type="GO" id="GO:0015244">
    <property type="term" value="F:fluconazole transmembrane transporter activity"/>
    <property type="evidence" value="ECO:0007669"/>
    <property type="project" value="TreeGrafter"/>
</dbReference>
<dbReference type="InterPro" id="IPR036259">
    <property type="entry name" value="MFS_trans_sf"/>
</dbReference>
<dbReference type="EMBL" id="JAGTJQ010000003">
    <property type="protein sequence ID" value="KAH7035409.1"/>
    <property type="molecule type" value="Genomic_DNA"/>
</dbReference>
<dbReference type="RefSeq" id="XP_046015502.1">
    <property type="nucleotide sequence ID" value="XM_046151185.1"/>
</dbReference>
<dbReference type="GO" id="GO:1990961">
    <property type="term" value="P:xenobiotic detoxification by transmembrane export across the plasma membrane"/>
    <property type="evidence" value="ECO:0007669"/>
    <property type="project" value="TreeGrafter"/>
</dbReference>
<evidence type="ECO:0000256" key="3">
    <source>
        <dbReference type="ARBA" id="ARBA00022989"/>
    </source>
</evidence>
<keyword evidence="9" id="KW-1185">Reference proteome</keyword>
<dbReference type="PANTHER" id="PTHR23502">
    <property type="entry name" value="MAJOR FACILITATOR SUPERFAMILY"/>
    <property type="match status" value="1"/>
</dbReference>
<feature type="transmembrane region" description="Helical" evidence="6">
    <location>
        <begin position="204"/>
        <end position="222"/>
    </location>
</feature>
<dbReference type="InterPro" id="IPR020846">
    <property type="entry name" value="MFS_dom"/>
</dbReference>
<evidence type="ECO:0000256" key="2">
    <source>
        <dbReference type="ARBA" id="ARBA00022692"/>
    </source>
</evidence>
<feature type="transmembrane region" description="Helical" evidence="6">
    <location>
        <begin position="452"/>
        <end position="473"/>
    </location>
</feature>
<evidence type="ECO:0000256" key="6">
    <source>
        <dbReference type="SAM" id="Phobius"/>
    </source>
</evidence>
<feature type="domain" description="Major facilitator superfamily (MFS) profile" evidence="7">
    <location>
        <begin position="137"/>
        <end position="569"/>
    </location>
</feature>
<evidence type="ECO:0000256" key="4">
    <source>
        <dbReference type="ARBA" id="ARBA00023136"/>
    </source>
</evidence>
<feature type="transmembrane region" description="Helical" evidence="6">
    <location>
        <begin position="525"/>
        <end position="543"/>
    </location>
</feature>
<feature type="transmembrane region" description="Helical" evidence="6">
    <location>
        <begin position="410"/>
        <end position="432"/>
    </location>
</feature>
<evidence type="ECO:0000313" key="9">
    <source>
        <dbReference type="Proteomes" id="UP000756346"/>
    </source>
</evidence>
<keyword evidence="4 6" id="KW-0472">Membrane</keyword>
<feature type="transmembrane region" description="Helical" evidence="6">
    <location>
        <begin position="135"/>
        <end position="155"/>
    </location>
</feature>
<comment type="subcellular location">
    <subcellularLocation>
        <location evidence="1">Membrane</location>
        <topology evidence="1">Multi-pass membrane protein</topology>
    </subcellularLocation>
</comment>
<name>A0A9P8YC98_9PEZI</name>
<dbReference type="Gene3D" id="1.20.1250.20">
    <property type="entry name" value="MFS general substrate transporter like domains"/>
    <property type="match status" value="1"/>
</dbReference>
<proteinExistence type="predicted"/>
<sequence>MSAWFRETAAGKAIRLLSGNKYLQYPEEKPDFEFPAEWRHIIEEKTTPASRTSLSEQSRPASLSDARDEENQREKASDIEGEASSQDGDVIMPAITQTKSIPIAPRKTADGHILVDWYRTDDEENPYNWSRGTRIMVSSIIGFYTFIVYLSSAIYTPSIEGVMEVFHVNITQSSLGLALFVLGYGIGPLIFSPLSELPNIGRNPVYIITMFLFVIVSIPTALASSFEGLMVARFFQGLFGSPCLASGAATMGDMFGMKTLPYALVGWVSSAYCGPALGPLLAGYSVPAMGWRWSLLEIIWGASPIFLAMLFLLPETSTPALLYNRATRLRKITGDARFMSQDELNRRGLTGKEILVDAIIKPLEITIKDPAVLFVQVYTAIVYGIYYSFFEVFPLVFPVYYGMSLGQVGLVFLCILVSCLIGVAIYVVYIYFYMNPLMDRLAPAEPRHEIRLVPALFAAFGPTIGLFIFAWTASPDIHWIAPTIGITVYGAAAFVVMQCIFVYVPLSYPQYAASLFAANDFFRSASAFASILYAGSLFGNLGVARGVTLLAGLSVIGIVGIWLLYYTGERLRRRSKFAVYAAE</sequence>
<feature type="compositionally biased region" description="Basic and acidic residues" evidence="5">
    <location>
        <begin position="65"/>
        <end position="78"/>
    </location>
</feature>
<feature type="transmembrane region" description="Helical" evidence="6">
    <location>
        <begin position="371"/>
        <end position="390"/>
    </location>
</feature>
<keyword evidence="2 6" id="KW-0812">Transmembrane</keyword>
<feature type="transmembrane region" description="Helical" evidence="6">
    <location>
        <begin position="298"/>
        <end position="323"/>
    </location>
</feature>
<comment type="caution">
    <text evidence="8">The sequence shown here is derived from an EMBL/GenBank/DDBJ whole genome shotgun (WGS) entry which is preliminary data.</text>
</comment>
<evidence type="ECO:0000259" key="7">
    <source>
        <dbReference type="PROSITE" id="PS50850"/>
    </source>
</evidence>
<keyword evidence="3 6" id="KW-1133">Transmembrane helix</keyword>
<dbReference type="PROSITE" id="PS50850">
    <property type="entry name" value="MFS"/>
    <property type="match status" value="1"/>
</dbReference>
<evidence type="ECO:0000256" key="5">
    <source>
        <dbReference type="SAM" id="MobiDB-lite"/>
    </source>
</evidence>